<evidence type="ECO:0000313" key="3">
    <source>
        <dbReference type="Proteomes" id="UP001431209"/>
    </source>
</evidence>
<evidence type="ECO:0000313" key="2">
    <source>
        <dbReference type="EMBL" id="KAL0477428.1"/>
    </source>
</evidence>
<dbReference type="EMBL" id="JAOPGA020000170">
    <property type="protein sequence ID" value="KAL0477428.1"/>
    <property type="molecule type" value="Genomic_DNA"/>
</dbReference>
<feature type="compositionally biased region" description="Polar residues" evidence="1">
    <location>
        <begin position="166"/>
        <end position="191"/>
    </location>
</feature>
<accession>A0AAW2YK89</accession>
<evidence type="ECO:0000256" key="1">
    <source>
        <dbReference type="SAM" id="MobiDB-lite"/>
    </source>
</evidence>
<gene>
    <name evidence="2" type="ORF">AKO1_008509</name>
</gene>
<dbReference type="Proteomes" id="UP001431209">
    <property type="component" value="Unassembled WGS sequence"/>
</dbReference>
<reference evidence="2 3" key="1">
    <citation type="submission" date="2024-03" db="EMBL/GenBank/DDBJ databases">
        <title>The Acrasis kona genome and developmental transcriptomes reveal deep origins of eukaryotic multicellular pathways.</title>
        <authorList>
            <person name="Sheikh S."/>
            <person name="Fu C.-J."/>
            <person name="Brown M.W."/>
            <person name="Baldauf S.L."/>
        </authorList>
    </citation>
    <scope>NUCLEOTIDE SEQUENCE [LARGE SCALE GENOMIC DNA]</scope>
    <source>
        <strain evidence="2 3">ATCC MYA-3509</strain>
    </source>
</reference>
<feature type="region of interest" description="Disordered" evidence="1">
    <location>
        <begin position="73"/>
        <end position="100"/>
    </location>
</feature>
<feature type="region of interest" description="Disordered" evidence="1">
    <location>
        <begin position="151"/>
        <end position="191"/>
    </location>
</feature>
<organism evidence="2 3">
    <name type="scientific">Acrasis kona</name>
    <dbReference type="NCBI Taxonomy" id="1008807"/>
    <lineage>
        <taxon>Eukaryota</taxon>
        <taxon>Discoba</taxon>
        <taxon>Heterolobosea</taxon>
        <taxon>Tetramitia</taxon>
        <taxon>Eutetramitia</taxon>
        <taxon>Acrasidae</taxon>
        <taxon>Acrasis</taxon>
    </lineage>
</organism>
<comment type="caution">
    <text evidence="2">The sequence shown here is derived from an EMBL/GenBank/DDBJ whole genome shotgun (WGS) entry which is preliminary data.</text>
</comment>
<keyword evidence="3" id="KW-1185">Reference proteome</keyword>
<protein>
    <submittedName>
        <fullName evidence="2">CYTH4</fullName>
    </submittedName>
</protein>
<name>A0AAW2YK89_9EUKA</name>
<dbReference type="AlphaFoldDB" id="A0AAW2YK89"/>
<feature type="compositionally biased region" description="Polar residues" evidence="1">
    <location>
        <begin position="73"/>
        <end position="86"/>
    </location>
</feature>
<proteinExistence type="predicted"/>
<sequence length="267" mass="30252">MNFNNPIFCTSEYSKRVHPNKAYDLDSCCDYFNINCTQLRKNNNYGDVTDCILTSLLYIAVIDHYRNNVKTKAPATTKQTEQNTSTHESKITPNIIPPLLPRPIAQKASTKPFIPVKSTENKLTTKSSLTTAQTSQKTIRPAIPIIRSNTTPSTKIIPANDKTEKNATSPNMQLSPPTKESQTNISAKPSEDSLLNQFDESQRSSLLMFFQNCGTKDLDSFFNKSRSKIIIKQRPFESFNQLVQKFESIPCLGMRNLTKFWEARISK</sequence>